<accession>A0A0L7LUJ8</accession>
<keyword evidence="3" id="KW-1185">Reference proteome</keyword>
<dbReference type="EMBL" id="JTDY01000057">
    <property type="protein sequence ID" value="KOB79125.1"/>
    <property type="molecule type" value="Genomic_DNA"/>
</dbReference>
<reference evidence="2 3" key="1">
    <citation type="journal article" date="2015" name="Genome Biol. Evol.">
        <title>The genome of winter moth (Operophtera brumata) provides a genomic perspective on sexual dimorphism and phenology.</title>
        <authorList>
            <person name="Derks M.F."/>
            <person name="Smit S."/>
            <person name="Salis L."/>
            <person name="Schijlen E."/>
            <person name="Bossers A."/>
            <person name="Mateman C."/>
            <person name="Pijl A.S."/>
            <person name="de Ridder D."/>
            <person name="Groenen M.A."/>
            <person name="Visser M.E."/>
            <person name="Megens H.J."/>
        </authorList>
    </citation>
    <scope>NUCLEOTIDE SEQUENCE [LARGE SCALE GENOMIC DNA]</scope>
    <source>
        <strain evidence="2">WM2013NL</strain>
        <tissue evidence="2">Head and thorax</tissue>
    </source>
</reference>
<feature type="region of interest" description="Disordered" evidence="1">
    <location>
        <begin position="1"/>
        <end position="30"/>
    </location>
</feature>
<feature type="compositionally biased region" description="Basic and acidic residues" evidence="1">
    <location>
        <begin position="17"/>
        <end position="30"/>
    </location>
</feature>
<proteinExistence type="predicted"/>
<dbReference type="Proteomes" id="UP000037510">
    <property type="component" value="Unassembled WGS sequence"/>
</dbReference>
<evidence type="ECO:0000256" key="1">
    <source>
        <dbReference type="SAM" id="MobiDB-lite"/>
    </source>
</evidence>
<protein>
    <submittedName>
        <fullName evidence="2">Uncharacterized protein</fullName>
    </submittedName>
</protein>
<evidence type="ECO:0000313" key="2">
    <source>
        <dbReference type="EMBL" id="KOB79125.1"/>
    </source>
</evidence>
<dbReference type="AlphaFoldDB" id="A0A0L7LUJ8"/>
<comment type="caution">
    <text evidence="2">The sequence shown here is derived from an EMBL/GenBank/DDBJ whole genome shotgun (WGS) entry which is preliminary data.</text>
</comment>
<evidence type="ECO:0000313" key="3">
    <source>
        <dbReference type="Proteomes" id="UP000037510"/>
    </source>
</evidence>
<name>A0A0L7LUJ8_OPEBR</name>
<gene>
    <name evidence="2" type="ORF">OBRU01_01041</name>
</gene>
<sequence length="71" mass="8216">MPEPEKPVPNTNANPDKALELEQPTREISQTDRINKKLLDSLFKRMDEGDSVINKMLETDNNTTEDDEWND</sequence>
<dbReference type="OrthoDB" id="7372677at2759"/>
<organism evidence="2 3">
    <name type="scientific">Operophtera brumata</name>
    <name type="common">Winter moth</name>
    <name type="synonym">Phalaena brumata</name>
    <dbReference type="NCBI Taxonomy" id="104452"/>
    <lineage>
        <taxon>Eukaryota</taxon>
        <taxon>Metazoa</taxon>
        <taxon>Ecdysozoa</taxon>
        <taxon>Arthropoda</taxon>
        <taxon>Hexapoda</taxon>
        <taxon>Insecta</taxon>
        <taxon>Pterygota</taxon>
        <taxon>Neoptera</taxon>
        <taxon>Endopterygota</taxon>
        <taxon>Lepidoptera</taxon>
        <taxon>Glossata</taxon>
        <taxon>Ditrysia</taxon>
        <taxon>Geometroidea</taxon>
        <taxon>Geometridae</taxon>
        <taxon>Larentiinae</taxon>
        <taxon>Operophtera</taxon>
    </lineage>
</organism>